<name>A0ABN2ICV0_9ACTN</name>
<organism evidence="2 3">
    <name type="scientific">Dietzia cercidiphylli</name>
    <dbReference type="NCBI Taxonomy" id="498199"/>
    <lineage>
        <taxon>Bacteria</taxon>
        <taxon>Bacillati</taxon>
        <taxon>Actinomycetota</taxon>
        <taxon>Actinomycetes</taxon>
        <taxon>Mycobacteriales</taxon>
        <taxon>Dietziaceae</taxon>
        <taxon>Dietzia</taxon>
    </lineage>
</organism>
<accession>A0ABN2ICV0</accession>
<feature type="region of interest" description="Disordered" evidence="1">
    <location>
        <begin position="61"/>
        <end position="122"/>
    </location>
</feature>
<dbReference type="EMBL" id="BAAAQG010000003">
    <property type="protein sequence ID" value="GAA1702297.1"/>
    <property type="molecule type" value="Genomic_DNA"/>
</dbReference>
<comment type="caution">
    <text evidence="2">The sequence shown here is derived from an EMBL/GenBank/DDBJ whole genome shotgun (WGS) entry which is preliminary data.</text>
</comment>
<gene>
    <name evidence="2" type="ORF">GCM10009831_09360</name>
</gene>
<sequence length="122" mass="12914">MSEVVVHRVVGGVLIRVRLDHLADHHLGERLPRLQGLTTNHLAVRIPAAAGPCRRRNRLTFVPNARPHPGTHAHLDGPAGCAPADGGGDVPGPYSEPDPARTIQEDSVDSPALITARNGADI</sequence>
<evidence type="ECO:0000313" key="2">
    <source>
        <dbReference type="EMBL" id="GAA1702297.1"/>
    </source>
</evidence>
<protein>
    <submittedName>
        <fullName evidence="2">Uncharacterized protein</fullName>
    </submittedName>
</protein>
<evidence type="ECO:0000313" key="3">
    <source>
        <dbReference type="Proteomes" id="UP001500383"/>
    </source>
</evidence>
<reference evidence="2 3" key="1">
    <citation type="journal article" date="2019" name="Int. J. Syst. Evol. Microbiol.">
        <title>The Global Catalogue of Microorganisms (GCM) 10K type strain sequencing project: providing services to taxonomists for standard genome sequencing and annotation.</title>
        <authorList>
            <consortium name="The Broad Institute Genomics Platform"/>
            <consortium name="The Broad Institute Genome Sequencing Center for Infectious Disease"/>
            <person name="Wu L."/>
            <person name="Ma J."/>
        </authorList>
    </citation>
    <scope>NUCLEOTIDE SEQUENCE [LARGE SCALE GENOMIC DNA]</scope>
    <source>
        <strain evidence="2 3">JCM 16002</strain>
    </source>
</reference>
<keyword evidence="3" id="KW-1185">Reference proteome</keyword>
<evidence type="ECO:0000256" key="1">
    <source>
        <dbReference type="SAM" id="MobiDB-lite"/>
    </source>
</evidence>
<dbReference type="Proteomes" id="UP001500383">
    <property type="component" value="Unassembled WGS sequence"/>
</dbReference>
<proteinExistence type="predicted"/>